<evidence type="ECO:0000259" key="11">
    <source>
        <dbReference type="Pfam" id="PF22244"/>
    </source>
</evidence>
<comment type="similarity">
    <text evidence="2">Belongs to the carbohydrate esterase 15 (CE15) family.</text>
</comment>
<evidence type="ECO:0000256" key="4">
    <source>
        <dbReference type="ARBA" id="ARBA00022525"/>
    </source>
</evidence>
<reference evidence="12" key="1">
    <citation type="submission" date="2022-07" db="EMBL/GenBank/DDBJ databases">
        <title>Genome Sequence of Physisporinus lineatus.</title>
        <authorList>
            <person name="Buettner E."/>
        </authorList>
    </citation>
    <scope>NUCLEOTIDE SEQUENCE</scope>
    <source>
        <strain evidence="12">VT162</strain>
    </source>
</reference>
<feature type="domain" description="4-O-methyl-glucuronoyl methylesterase-like" evidence="11">
    <location>
        <begin position="111"/>
        <end position="308"/>
    </location>
</feature>
<dbReference type="GO" id="GO:0046274">
    <property type="term" value="P:lignin catabolic process"/>
    <property type="evidence" value="ECO:0007669"/>
    <property type="project" value="UniProtKB-KW"/>
</dbReference>
<evidence type="ECO:0000256" key="10">
    <source>
        <dbReference type="SAM" id="SignalP"/>
    </source>
</evidence>
<dbReference type="EMBL" id="JANAWD010000021">
    <property type="protein sequence ID" value="KAJ3490851.1"/>
    <property type="molecule type" value="Genomic_DNA"/>
</dbReference>
<feature type="signal peptide" evidence="10">
    <location>
        <begin position="1"/>
        <end position="19"/>
    </location>
</feature>
<keyword evidence="4" id="KW-0964">Secreted</keyword>
<protein>
    <recommendedName>
        <fullName evidence="9">(4-O-methyl)-D-glucuronate--lignin esterase</fullName>
        <ecNumber evidence="9">3.1.1.117</ecNumber>
    </recommendedName>
</protein>
<dbReference type="AlphaFoldDB" id="A0AAD5VB17"/>
<feature type="chain" id="PRO_5041923946" description="(4-O-methyl)-D-glucuronate--lignin esterase" evidence="10">
    <location>
        <begin position="20"/>
        <end position="427"/>
    </location>
</feature>
<name>A0AAD5VB17_9APHY</name>
<evidence type="ECO:0000256" key="3">
    <source>
        <dbReference type="ARBA" id="ARBA00022487"/>
    </source>
</evidence>
<sequence length="427" mass="46809">MKLLNLLSLVSVTVSGTLAIPSPTTTSSDVNDAFCARLPNPLPSASSLPIIPALPDPFTFFDGRPVRTPLDWACRKAELKTIVQEYLYGYYPDHSLERVTARRVNNTVTVEVRKGANVGNFTTTLAFPANLTEEEMRRHPVPVVINGGGVDTNVFLGSGVALATFDLTTVAMDSTVKQGAFWNLYPGEDIGVLTTWAWGYHRILDALIQVAPEIDAKRVGVTGCSRYGKAALAAGIFDERITLTLAMSSGIEGVGPWRFFFEQFGANEKINNIFGGFPYWSTSRLGQFVNDSRQLPFDAHLQAALVAPVCTSKLPDSEYTDNPTGVKKKRALIWDEGQVDYWTNPQGEASVTYVAAEAVYKFLGVGENVGVAIRNSAHCDISGYTNIKDFMNRVFFGTPTTRNYSDISPYTPFTEAFPWINDAPSRV</sequence>
<comment type="caution">
    <text evidence="12">The sequence shown here is derived from an EMBL/GenBank/DDBJ whole genome shotgun (WGS) entry which is preliminary data.</text>
</comment>
<evidence type="ECO:0000256" key="2">
    <source>
        <dbReference type="ARBA" id="ARBA00010092"/>
    </source>
</evidence>
<evidence type="ECO:0000256" key="7">
    <source>
        <dbReference type="ARBA" id="ARBA00023185"/>
    </source>
</evidence>
<dbReference type="Proteomes" id="UP001212997">
    <property type="component" value="Unassembled WGS sequence"/>
</dbReference>
<comment type="catalytic activity">
    <reaction evidence="8">
        <text>a 4-O-methyl-alpha-D-glucuronosyl ester derivative + H2O = 4-O-methyl-alpha-D-glucuronate derivative + an alcohol + H(+)</text>
        <dbReference type="Rhea" id="RHEA:67452"/>
        <dbReference type="ChEBI" id="CHEBI:15377"/>
        <dbReference type="ChEBI" id="CHEBI:15378"/>
        <dbReference type="ChEBI" id="CHEBI:30879"/>
        <dbReference type="ChEBI" id="CHEBI:171667"/>
        <dbReference type="ChEBI" id="CHEBI:171668"/>
        <dbReference type="EC" id="3.1.1.117"/>
    </reaction>
    <physiologicalReaction direction="left-to-right" evidence="8">
        <dbReference type="Rhea" id="RHEA:67453"/>
    </physiologicalReaction>
</comment>
<evidence type="ECO:0000313" key="12">
    <source>
        <dbReference type="EMBL" id="KAJ3490851.1"/>
    </source>
</evidence>
<keyword evidence="5 10" id="KW-0732">Signal</keyword>
<gene>
    <name evidence="12" type="ORF">NLI96_g1146</name>
</gene>
<dbReference type="EC" id="3.1.1.117" evidence="9"/>
<keyword evidence="3" id="KW-0719">Serine esterase</keyword>
<comment type="subcellular location">
    <subcellularLocation>
        <location evidence="1">Secreted</location>
    </subcellularLocation>
</comment>
<evidence type="ECO:0000256" key="6">
    <source>
        <dbReference type="ARBA" id="ARBA00022801"/>
    </source>
</evidence>
<dbReference type="Pfam" id="PF22244">
    <property type="entry name" value="GCE_fung"/>
    <property type="match status" value="1"/>
</dbReference>
<dbReference type="GO" id="GO:0052689">
    <property type="term" value="F:carboxylic ester hydrolase activity"/>
    <property type="evidence" value="ECO:0007669"/>
    <property type="project" value="UniProtKB-KW"/>
</dbReference>
<dbReference type="SUPFAM" id="SSF53474">
    <property type="entry name" value="alpha/beta-Hydrolases"/>
    <property type="match status" value="1"/>
</dbReference>
<dbReference type="InterPro" id="IPR054579">
    <property type="entry name" value="GCE-like_dom"/>
</dbReference>
<keyword evidence="7" id="KW-0439">Lignin degradation</keyword>
<evidence type="ECO:0000256" key="1">
    <source>
        <dbReference type="ARBA" id="ARBA00004613"/>
    </source>
</evidence>
<dbReference type="InterPro" id="IPR029058">
    <property type="entry name" value="AB_hydrolase_fold"/>
</dbReference>
<proteinExistence type="inferred from homology"/>
<dbReference type="GO" id="GO:0005576">
    <property type="term" value="C:extracellular region"/>
    <property type="evidence" value="ECO:0007669"/>
    <property type="project" value="UniProtKB-SubCell"/>
</dbReference>
<organism evidence="12 13">
    <name type="scientific">Meripilus lineatus</name>
    <dbReference type="NCBI Taxonomy" id="2056292"/>
    <lineage>
        <taxon>Eukaryota</taxon>
        <taxon>Fungi</taxon>
        <taxon>Dikarya</taxon>
        <taxon>Basidiomycota</taxon>
        <taxon>Agaricomycotina</taxon>
        <taxon>Agaricomycetes</taxon>
        <taxon>Polyporales</taxon>
        <taxon>Meripilaceae</taxon>
        <taxon>Meripilus</taxon>
    </lineage>
</organism>
<accession>A0AAD5VB17</accession>
<keyword evidence="13" id="KW-1185">Reference proteome</keyword>
<keyword evidence="6" id="KW-0378">Hydrolase</keyword>
<evidence type="ECO:0000256" key="8">
    <source>
        <dbReference type="ARBA" id="ARBA00024511"/>
    </source>
</evidence>
<evidence type="ECO:0000313" key="13">
    <source>
        <dbReference type="Proteomes" id="UP001212997"/>
    </source>
</evidence>
<evidence type="ECO:0000256" key="9">
    <source>
        <dbReference type="ARBA" id="ARBA00026105"/>
    </source>
</evidence>
<evidence type="ECO:0000256" key="5">
    <source>
        <dbReference type="ARBA" id="ARBA00022729"/>
    </source>
</evidence>
<dbReference type="Gene3D" id="3.40.50.1820">
    <property type="entry name" value="alpha/beta hydrolase"/>
    <property type="match status" value="1"/>
</dbReference>